<protein>
    <recommendedName>
        <fullName evidence="2">SAP domain-containing protein</fullName>
    </recommendedName>
</protein>
<evidence type="ECO:0008006" key="2">
    <source>
        <dbReference type="Google" id="ProtNLM"/>
    </source>
</evidence>
<sequence length="132" mass="15472">MIIKRLELKNHLRLHGQYVTGQKKADLVERLKGIKIISIKNVNELKSTDEKCTSDRNKHRIGSSLGEVLPDVNVLKSGWTKAFHKLPTFTDNDIYNCIVLRMKSKRQLRSDIFYHDRHIHSIEYHDVTENYS</sequence>
<evidence type="ECO:0000313" key="1">
    <source>
        <dbReference type="EMBL" id="KOF90105.1"/>
    </source>
</evidence>
<proteinExistence type="predicted"/>
<name>A0A0L8HMV8_OCTBM</name>
<dbReference type="AlphaFoldDB" id="A0A0L8HMV8"/>
<gene>
    <name evidence="1" type="ORF">OCBIM_22011851mg</name>
</gene>
<reference evidence="1" key="1">
    <citation type="submission" date="2015-07" db="EMBL/GenBank/DDBJ databases">
        <title>MeaNS - Measles Nucleotide Surveillance Program.</title>
        <authorList>
            <person name="Tran T."/>
            <person name="Druce J."/>
        </authorList>
    </citation>
    <scope>NUCLEOTIDE SEQUENCE</scope>
    <source>
        <strain evidence="1">UCB-OBI-ISO-001</strain>
        <tissue evidence="1">Gonad</tissue>
    </source>
</reference>
<organism evidence="1">
    <name type="scientific">Octopus bimaculoides</name>
    <name type="common">California two-spotted octopus</name>
    <dbReference type="NCBI Taxonomy" id="37653"/>
    <lineage>
        <taxon>Eukaryota</taxon>
        <taxon>Metazoa</taxon>
        <taxon>Spiralia</taxon>
        <taxon>Lophotrochozoa</taxon>
        <taxon>Mollusca</taxon>
        <taxon>Cephalopoda</taxon>
        <taxon>Coleoidea</taxon>
        <taxon>Octopodiformes</taxon>
        <taxon>Octopoda</taxon>
        <taxon>Incirrata</taxon>
        <taxon>Octopodidae</taxon>
        <taxon>Octopus</taxon>
    </lineage>
</organism>
<dbReference type="EMBL" id="KQ417843">
    <property type="protein sequence ID" value="KOF90105.1"/>
    <property type="molecule type" value="Genomic_DNA"/>
</dbReference>
<accession>A0A0L8HMV8</accession>